<dbReference type="RefSeq" id="WP_173139800.1">
    <property type="nucleotide sequence ID" value="NZ_CBCSGW010000012.1"/>
</dbReference>
<dbReference type="EMBL" id="JAAATY010000028">
    <property type="protein sequence ID" value="NRN69513.1"/>
    <property type="molecule type" value="Genomic_DNA"/>
</dbReference>
<name>A0ABX2FE66_9PSEU</name>
<dbReference type="Proteomes" id="UP000763557">
    <property type="component" value="Unassembled WGS sequence"/>
</dbReference>
<proteinExistence type="predicted"/>
<keyword evidence="2" id="KW-1185">Reference proteome</keyword>
<evidence type="ECO:0000313" key="1">
    <source>
        <dbReference type="EMBL" id="NRN69513.1"/>
    </source>
</evidence>
<evidence type="ECO:0000313" key="2">
    <source>
        <dbReference type="Proteomes" id="UP000763557"/>
    </source>
</evidence>
<sequence>MDETFEFDPITIDRAIQHLNKVLALMDRHESQVGGLRHGTRPGEAPSTQAFHALLGRSMGRLREKHDALRRHVEDQIEVLRKTKAAYTAVDRDGAETFVTIGEQV</sequence>
<organism evidence="1 2">
    <name type="scientific">Kibdelosporangium persicum</name>
    <dbReference type="NCBI Taxonomy" id="2698649"/>
    <lineage>
        <taxon>Bacteria</taxon>
        <taxon>Bacillati</taxon>
        <taxon>Actinomycetota</taxon>
        <taxon>Actinomycetes</taxon>
        <taxon>Pseudonocardiales</taxon>
        <taxon>Pseudonocardiaceae</taxon>
        <taxon>Kibdelosporangium</taxon>
    </lineage>
</organism>
<protein>
    <recommendedName>
        <fullName evidence="3">Excreted virulence factor EspC, type VII ESX diderm</fullName>
    </recommendedName>
</protein>
<comment type="caution">
    <text evidence="1">The sequence shown here is derived from an EMBL/GenBank/DDBJ whole genome shotgun (WGS) entry which is preliminary data.</text>
</comment>
<reference evidence="1 2" key="1">
    <citation type="submission" date="2020-01" db="EMBL/GenBank/DDBJ databases">
        <title>Kibdelosporangium persica a novel Actinomycetes from a hot desert in Iran.</title>
        <authorList>
            <person name="Safaei N."/>
            <person name="Zaburannyi N."/>
            <person name="Mueller R."/>
            <person name="Wink J."/>
        </authorList>
    </citation>
    <scope>NUCLEOTIDE SEQUENCE [LARGE SCALE GENOMIC DNA]</scope>
    <source>
        <strain evidence="1 2">4NS15</strain>
    </source>
</reference>
<gene>
    <name evidence="1" type="ORF">GC106_67700</name>
</gene>
<accession>A0ABX2FE66</accession>
<evidence type="ECO:0008006" key="3">
    <source>
        <dbReference type="Google" id="ProtNLM"/>
    </source>
</evidence>